<dbReference type="Gene3D" id="3.40.190.290">
    <property type="match status" value="1"/>
</dbReference>
<dbReference type="EMBL" id="FUIG01000045">
    <property type="protein sequence ID" value="SJM33785.1"/>
    <property type="molecule type" value="Genomic_DNA"/>
</dbReference>
<dbReference type="FunFam" id="1.10.10.10:FF:000001">
    <property type="entry name" value="LysR family transcriptional regulator"/>
    <property type="match status" value="1"/>
</dbReference>
<dbReference type="InterPro" id="IPR036388">
    <property type="entry name" value="WH-like_DNA-bd_sf"/>
</dbReference>
<dbReference type="FunFam" id="3.40.190.290:FF:000012">
    <property type="entry name" value="Transcriptional regulator, LysR family"/>
    <property type="match status" value="1"/>
</dbReference>
<dbReference type="CDD" id="cd08474">
    <property type="entry name" value="PBP2_CrgA_like_5"/>
    <property type="match status" value="1"/>
</dbReference>
<keyword evidence="2" id="KW-0805">Transcription regulation</keyword>
<evidence type="ECO:0000313" key="7">
    <source>
        <dbReference type="Proteomes" id="UP000245698"/>
    </source>
</evidence>
<dbReference type="GO" id="GO:0003700">
    <property type="term" value="F:DNA-binding transcription factor activity"/>
    <property type="evidence" value="ECO:0007669"/>
    <property type="project" value="InterPro"/>
</dbReference>
<feature type="domain" description="HTH lysR-type" evidence="5">
    <location>
        <begin position="4"/>
        <end position="61"/>
    </location>
</feature>
<dbReference type="Gene3D" id="1.10.10.10">
    <property type="entry name" value="Winged helix-like DNA-binding domain superfamily/Winged helix DNA-binding domain"/>
    <property type="match status" value="1"/>
</dbReference>
<dbReference type="Proteomes" id="UP000245698">
    <property type="component" value="Unassembled WGS sequence"/>
</dbReference>
<dbReference type="PANTHER" id="PTHR30537:SF1">
    <property type="entry name" value="HTH-TYPE TRANSCRIPTIONAL REGULATOR PGRR"/>
    <property type="match status" value="1"/>
</dbReference>
<sequence length="329" mass="37271">MPRQNVNDLLAFLAVARERSFTRAAARFGISQSALSHTIRQLEARLGVRLLTRTTRAVAPTEAGERLLQRIEPHFDQIEVEVDALNELREKPAGTIRLSAPDYAISSVLWPKLKRFLPKYPDIRVELLLDNGLTDIVTERYDAGIRMGEQLAKDMISARIGPDFRFAVVGEKSYFAEHPEPEKPQDLVQHNCINYRFPTSGALYVWEFEENGREIKIRVDGQLVFNNIFHVLDAALAGRGLGYVPEEIALPHIAKGRLARVLEGWSPYWDGYHLYYPSRRHLPLKARQRGRRQPSVHHGSQEDVTGRGCHVSVRAAVLPQASSRRRSGA</sequence>
<dbReference type="SUPFAM" id="SSF53850">
    <property type="entry name" value="Periplasmic binding protein-like II"/>
    <property type="match status" value="1"/>
</dbReference>
<evidence type="ECO:0000256" key="2">
    <source>
        <dbReference type="ARBA" id="ARBA00023015"/>
    </source>
</evidence>
<name>A0A2P9ARJ1_9HYPH</name>
<protein>
    <submittedName>
        <fullName evidence="6">Putative transcriptional regulator</fullName>
    </submittedName>
</protein>
<proteinExistence type="inferred from homology"/>
<dbReference type="PROSITE" id="PS50931">
    <property type="entry name" value="HTH_LYSR"/>
    <property type="match status" value="1"/>
</dbReference>
<evidence type="ECO:0000313" key="6">
    <source>
        <dbReference type="EMBL" id="SJM33785.1"/>
    </source>
</evidence>
<dbReference type="Pfam" id="PF03466">
    <property type="entry name" value="LysR_substrate"/>
    <property type="match status" value="1"/>
</dbReference>
<comment type="similarity">
    <text evidence="1">Belongs to the LysR transcriptional regulatory family.</text>
</comment>
<accession>A0A2P9ARJ1</accession>
<keyword evidence="7" id="KW-1185">Reference proteome</keyword>
<reference evidence="7" key="1">
    <citation type="submission" date="2016-12" db="EMBL/GenBank/DDBJ databases">
        <authorList>
            <person name="Brunel B."/>
        </authorList>
    </citation>
    <scope>NUCLEOTIDE SEQUENCE [LARGE SCALE GENOMIC DNA]</scope>
</reference>
<organism evidence="6 7">
    <name type="scientific">Mesorhizobium delmotii</name>
    <dbReference type="NCBI Taxonomy" id="1631247"/>
    <lineage>
        <taxon>Bacteria</taxon>
        <taxon>Pseudomonadati</taxon>
        <taxon>Pseudomonadota</taxon>
        <taxon>Alphaproteobacteria</taxon>
        <taxon>Hyphomicrobiales</taxon>
        <taxon>Phyllobacteriaceae</taxon>
        <taxon>Mesorhizobium</taxon>
    </lineage>
</organism>
<dbReference type="InterPro" id="IPR036390">
    <property type="entry name" value="WH_DNA-bd_sf"/>
</dbReference>
<keyword evidence="3" id="KW-0238">DNA-binding</keyword>
<dbReference type="InterPro" id="IPR005119">
    <property type="entry name" value="LysR_subst-bd"/>
</dbReference>
<evidence type="ECO:0000256" key="1">
    <source>
        <dbReference type="ARBA" id="ARBA00009437"/>
    </source>
</evidence>
<evidence type="ECO:0000256" key="4">
    <source>
        <dbReference type="ARBA" id="ARBA00023163"/>
    </source>
</evidence>
<dbReference type="Pfam" id="PF00126">
    <property type="entry name" value="HTH_1"/>
    <property type="match status" value="1"/>
</dbReference>
<gene>
    <name evidence="6" type="ORF">BQ8482_370005</name>
</gene>
<dbReference type="RefSeq" id="WP_123150458.1">
    <property type="nucleotide sequence ID" value="NZ_FUIG01000045.1"/>
</dbReference>
<dbReference type="GO" id="GO:0043565">
    <property type="term" value="F:sequence-specific DNA binding"/>
    <property type="evidence" value="ECO:0007669"/>
    <property type="project" value="TreeGrafter"/>
</dbReference>
<dbReference type="AlphaFoldDB" id="A0A2P9ARJ1"/>
<dbReference type="PRINTS" id="PR00039">
    <property type="entry name" value="HTHLYSR"/>
</dbReference>
<dbReference type="InterPro" id="IPR000847">
    <property type="entry name" value="LysR_HTH_N"/>
</dbReference>
<dbReference type="GO" id="GO:0006351">
    <property type="term" value="P:DNA-templated transcription"/>
    <property type="evidence" value="ECO:0007669"/>
    <property type="project" value="TreeGrafter"/>
</dbReference>
<keyword evidence="4" id="KW-0804">Transcription</keyword>
<dbReference type="PANTHER" id="PTHR30537">
    <property type="entry name" value="HTH-TYPE TRANSCRIPTIONAL REGULATOR"/>
    <property type="match status" value="1"/>
</dbReference>
<dbReference type="SUPFAM" id="SSF46785">
    <property type="entry name" value="Winged helix' DNA-binding domain"/>
    <property type="match status" value="1"/>
</dbReference>
<evidence type="ECO:0000259" key="5">
    <source>
        <dbReference type="PROSITE" id="PS50931"/>
    </source>
</evidence>
<evidence type="ECO:0000256" key="3">
    <source>
        <dbReference type="ARBA" id="ARBA00023125"/>
    </source>
</evidence>
<dbReference type="InterPro" id="IPR058163">
    <property type="entry name" value="LysR-type_TF_proteobact-type"/>
</dbReference>